<organism evidence="1 2">
    <name type="scientific">Candidatus Brocadia carolinensis</name>
    <dbReference type="NCBI Taxonomy" id="1004156"/>
    <lineage>
        <taxon>Bacteria</taxon>
        <taxon>Pseudomonadati</taxon>
        <taxon>Planctomycetota</taxon>
        <taxon>Candidatus Brocadiia</taxon>
        <taxon>Candidatus Brocadiales</taxon>
        <taxon>Candidatus Brocadiaceae</taxon>
        <taxon>Candidatus Brocadia</taxon>
    </lineage>
</organism>
<reference evidence="1 2" key="1">
    <citation type="journal article" date="2017" name="Water Res.">
        <title>Discovery and metagenomic analysis of an anammox bacterial enrichment related to Candidatus "Brocadia caroliniensis" in a full-scale glycerol-fed nitritation-denitritation separate centrate treatment process.</title>
        <authorList>
            <person name="Park H."/>
            <person name="Brotto A.C."/>
            <person name="van Loosdrecht M.C."/>
            <person name="Chandran K."/>
        </authorList>
    </citation>
    <scope>NUCLEOTIDE SEQUENCE [LARGE SCALE GENOMIC DNA]</scope>
    <source>
        <strain evidence="1">26THWARD</strain>
    </source>
</reference>
<accession>A0A1V4AS33</accession>
<evidence type="ECO:0000313" key="1">
    <source>
        <dbReference type="EMBL" id="OOP55933.1"/>
    </source>
</evidence>
<protein>
    <submittedName>
        <fullName evidence="1">Uncharacterized protein</fullName>
    </submittedName>
</protein>
<dbReference type="AlphaFoldDB" id="A0A1V4AS33"/>
<name>A0A1V4AS33_9BACT</name>
<comment type="caution">
    <text evidence="1">The sequence shown here is derived from an EMBL/GenBank/DDBJ whole genome shotgun (WGS) entry which is preliminary data.</text>
</comment>
<gene>
    <name evidence="1" type="ORF">AYP45_11665</name>
</gene>
<sequence>MVRATSNINASNYRGKKIENKLTVSKRFKYTIFMNHEGTRKSTANRAYPYRFTMSRFYKWREDREWFLLKNDKTQLKKNTSFFQVFPGNNKETKRSVLSFIRELLL</sequence>
<dbReference type="EMBL" id="AYTS01000107">
    <property type="protein sequence ID" value="OOP55933.1"/>
    <property type="molecule type" value="Genomic_DNA"/>
</dbReference>
<evidence type="ECO:0000313" key="2">
    <source>
        <dbReference type="Proteomes" id="UP000189681"/>
    </source>
</evidence>
<proteinExistence type="predicted"/>
<dbReference type="Proteomes" id="UP000189681">
    <property type="component" value="Unassembled WGS sequence"/>
</dbReference>